<dbReference type="PANTHER" id="PTHR48407:SF1">
    <property type="entry name" value="CRANIOFACIAL DEVELOPMENT PROTEIN 1"/>
    <property type="match status" value="1"/>
</dbReference>
<name>A0A9P7G165_9AGAR</name>
<dbReference type="InterPro" id="IPR011421">
    <property type="entry name" value="BCNT-C"/>
</dbReference>
<feature type="region of interest" description="Disordered" evidence="3">
    <location>
        <begin position="1"/>
        <end position="78"/>
    </location>
</feature>
<evidence type="ECO:0000256" key="2">
    <source>
        <dbReference type="ARBA" id="ARBA00019138"/>
    </source>
</evidence>
<evidence type="ECO:0000259" key="4">
    <source>
        <dbReference type="PROSITE" id="PS51279"/>
    </source>
</evidence>
<feature type="compositionally biased region" description="Basic residues" evidence="3">
    <location>
        <begin position="143"/>
        <end position="153"/>
    </location>
</feature>
<protein>
    <recommendedName>
        <fullName evidence="2">SWR1-complex protein 5</fullName>
    </recommendedName>
</protein>
<evidence type="ECO:0000256" key="3">
    <source>
        <dbReference type="SAM" id="MobiDB-lite"/>
    </source>
</evidence>
<feature type="region of interest" description="Disordered" evidence="3">
    <location>
        <begin position="294"/>
        <end position="331"/>
    </location>
</feature>
<dbReference type="EMBL" id="JABCKV010000226">
    <property type="protein sequence ID" value="KAG5641994.1"/>
    <property type="molecule type" value="Genomic_DNA"/>
</dbReference>
<dbReference type="AlphaFoldDB" id="A0A9P7G165"/>
<sequence length="331" mass="36939">MSTEQPAHDSDSEDEDYIPPLESSESSDKEPDSKPQRTPSPQPQNQDEAEKKRARDALWSTFQVSVSSTTPVKPAPPKEMIKIEKRYKFAGETVVEVVEVTADSPDAKKWPQWPPDETPREAPPSTPEVAAKLREPSSSAKPPVKRPGPRRSKVSLAAIPTASSQKAKKLSTLDKSAMDWHAHVQSSESSGLKDELEANRRGGGYLEKVEFLNRVEKRTEDVIEATASCTCSLLMDPLDHWNILKVSDIDLQLAWHRKYEGKDSKIPKAKLLPQKKEKLRALIEAVQRLNSAAEEGAAVSSHVQEPDNENESKDEAAMEDNLDEDWEMDKD</sequence>
<feature type="compositionally biased region" description="Acidic residues" evidence="3">
    <location>
        <begin position="317"/>
        <end position="331"/>
    </location>
</feature>
<dbReference type="GO" id="GO:0000812">
    <property type="term" value="C:Swr1 complex"/>
    <property type="evidence" value="ECO:0007669"/>
    <property type="project" value="TreeGrafter"/>
</dbReference>
<feature type="compositionally biased region" description="Polar residues" evidence="3">
    <location>
        <begin position="36"/>
        <end position="46"/>
    </location>
</feature>
<dbReference type="Pfam" id="PF07572">
    <property type="entry name" value="BCNT"/>
    <property type="match status" value="1"/>
</dbReference>
<feature type="compositionally biased region" description="Polar residues" evidence="3">
    <location>
        <begin position="60"/>
        <end position="71"/>
    </location>
</feature>
<gene>
    <name evidence="5" type="ORF">DXG03_003823</name>
</gene>
<dbReference type="InterPro" id="IPR027124">
    <property type="entry name" value="Swc5/CFDP1/2"/>
</dbReference>
<evidence type="ECO:0000313" key="6">
    <source>
        <dbReference type="Proteomes" id="UP000775547"/>
    </source>
</evidence>
<dbReference type="Proteomes" id="UP000775547">
    <property type="component" value="Unassembled WGS sequence"/>
</dbReference>
<accession>A0A9P7G165</accession>
<dbReference type="PANTHER" id="PTHR48407">
    <property type="entry name" value="CRANIOFACIAL DEVELOPMENT PROTEIN 1"/>
    <property type="match status" value="1"/>
</dbReference>
<organism evidence="5 6">
    <name type="scientific">Asterophora parasitica</name>
    <dbReference type="NCBI Taxonomy" id="117018"/>
    <lineage>
        <taxon>Eukaryota</taxon>
        <taxon>Fungi</taxon>
        <taxon>Dikarya</taxon>
        <taxon>Basidiomycota</taxon>
        <taxon>Agaricomycotina</taxon>
        <taxon>Agaricomycetes</taxon>
        <taxon>Agaricomycetidae</taxon>
        <taxon>Agaricales</taxon>
        <taxon>Tricholomatineae</taxon>
        <taxon>Lyophyllaceae</taxon>
        <taxon>Asterophora</taxon>
    </lineage>
</organism>
<feature type="compositionally biased region" description="Basic and acidic residues" evidence="3">
    <location>
        <begin position="1"/>
        <end position="10"/>
    </location>
</feature>
<comment type="similarity">
    <text evidence="1">Belongs to the SWC5 family.</text>
</comment>
<comment type="caution">
    <text evidence="5">The sequence shown here is derived from an EMBL/GenBank/DDBJ whole genome shotgun (WGS) entry which is preliminary data.</text>
</comment>
<feature type="compositionally biased region" description="Pro residues" evidence="3">
    <location>
        <begin position="112"/>
        <end position="126"/>
    </location>
</feature>
<keyword evidence="6" id="KW-1185">Reference proteome</keyword>
<feature type="compositionally biased region" description="Basic and acidic residues" evidence="3">
    <location>
        <begin position="26"/>
        <end position="35"/>
    </location>
</feature>
<feature type="region of interest" description="Disordered" evidence="3">
    <location>
        <begin position="101"/>
        <end position="153"/>
    </location>
</feature>
<feature type="domain" description="BCNT-C" evidence="4">
    <location>
        <begin position="150"/>
        <end position="233"/>
    </location>
</feature>
<reference evidence="5" key="1">
    <citation type="submission" date="2020-07" db="EMBL/GenBank/DDBJ databases">
        <authorList>
            <person name="Nieuwenhuis M."/>
            <person name="Van De Peppel L.J.J."/>
        </authorList>
    </citation>
    <scope>NUCLEOTIDE SEQUENCE</scope>
    <source>
        <strain evidence="5">AP01</strain>
        <tissue evidence="5">Mycelium</tissue>
    </source>
</reference>
<evidence type="ECO:0000313" key="5">
    <source>
        <dbReference type="EMBL" id="KAG5641994.1"/>
    </source>
</evidence>
<dbReference type="PROSITE" id="PS51279">
    <property type="entry name" value="BCNT_C"/>
    <property type="match status" value="1"/>
</dbReference>
<reference evidence="5" key="2">
    <citation type="submission" date="2021-10" db="EMBL/GenBank/DDBJ databases">
        <title>Phylogenomics reveals ancestral predisposition of the termite-cultivated fungus Termitomyces towards a domesticated lifestyle.</title>
        <authorList>
            <person name="Auxier B."/>
            <person name="Grum-Grzhimaylo A."/>
            <person name="Cardenas M.E."/>
            <person name="Lodge J.D."/>
            <person name="Laessoe T."/>
            <person name="Pedersen O."/>
            <person name="Smith M.E."/>
            <person name="Kuyper T.W."/>
            <person name="Franco-Molano E.A."/>
            <person name="Baroni T.J."/>
            <person name="Aanen D.K."/>
        </authorList>
    </citation>
    <scope>NUCLEOTIDE SEQUENCE</scope>
    <source>
        <strain evidence="5">AP01</strain>
        <tissue evidence="5">Mycelium</tissue>
    </source>
</reference>
<dbReference type="OrthoDB" id="445677at2759"/>
<proteinExistence type="inferred from homology"/>
<evidence type="ECO:0000256" key="1">
    <source>
        <dbReference type="ARBA" id="ARBA00010465"/>
    </source>
</evidence>